<dbReference type="PANTHER" id="PTHR34094">
    <property type="match status" value="1"/>
</dbReference>
<feature type="transmembrane region" description="Helical" evidence="1">
    <location>
        <begin position="63"/>
        <end position="82"/>
    </location>
</feature>
<evidence type="ECO:0000259" key="2">
    <source>
        <dbReference type="Pfam" id="PF13349"/>
    </source>
</evidence>
<accession>A0ABX0JIQ4</accession>
<keyword evidence="1" id="KW-0812">Transmembrane</keyword>
<keyword evidence="1" id="KW-0472">Membrane</keyword>
<keyword evidence="1" id="KW-1133">Transmembrane helix</keyword>
<dbReference type="RefSeq" id="WP_166158023.1">
    <property type="nucleotide sequence ID" value="NZ_JAAOIW010000032.1"/>
</dbReference>
<evidence type="ECO:0000313" key="3">
    <source>
        <dbReference type="EMBL" id="NHN35350.1"/>
    </source>
</evidence>
<comment type="caution">
    <text evidence="3">The sequence shown here is derived from an EMBL/GenBank/DDBJ whole genome shotgun (WGS) entry which is preliminary data.</text>
</comment>
<reference evidence="3" key="1">
    <citation type="submission" date="2020-03" db="EMBL/GenBank/DDBJ databases">
        <title>Draft sequencing of Paenibacilllus sp. S3N08.</title>
        <authorList>
            <person name="Kim D.-U."/>
        </authorList>
    </citation>
    <scope>NUCLEOTIDE SEQUENCE</scope>
    <source>
        <strain evidence="3">S3N08</strain>
    </source>
</reference>
<gene>
    <name evidence="3" type="ORF">G9U52_37230</name>
</gene>
<organism evidence="3 4">
    <name type="scientific">Paenibacillus agricola</name>
    <dbReference type="NCBI Taxonomy" id="2716264"/>
    <lineage>
        <taxon>Bacteria</taxon>
        <taxon>Bacillati</taxon>
        <taxon>Bacillota</taxon>
        <taxon>Bacilli</taxon>
        <taxon>Bacillales</taxon>
        <taxon>Paenibacillaceae</taxon>
        <taxon>Paenibacillus</taxon>
    </lineage>
</organism>
<evidence type="ECO:0000256" key="1">
    <source>
        <dbReference type="SAM" id="Phobius"/>
    </source>
</evidence>
<proteinExistence type="predicted"/>
<dbReference type="InterPro" id="IPR025164">
    <property type="entry name" value="Toastrack_DUF4097"/>
</dbReference>
<sequence length="418" mass="45230">MRKAGRFTAALLLIAVGAAVIMDRYLNTSLTALLMEWWPVLFISLGLEYILLNMKYGESDKQLRLDLGGVIFAVLISAVVIGSTHTTASFQNWFGSMSFGQSFGGPFTEGEGKKFQKEIVLIPLAPGLERISLNNQTNGNVTIQSGSNSQVQIETTVYVALDDEQESAKVANESQVKQSMNGQTLKLIAEGKEYGSGFWSTRRPQIDVVITVPAQLQASMDIELTNGRLKAEQLVLKRSFKVNTTNGEIQLNGIEADIELESTNARVTTMKTKGRLKLETTNGSIEVGDHQGDAQLESTNGELKVTGVTGVITAETTNGDITIAEAQRALKVETTNGTIEVASHTVNGDWELKTNHGDMNLTLPASGDYKVKGDTNNGHVQNSLPLQIRKDNIEGTIGNGKNQIKLETRGSLTIKAAS</sequence>
<name>A0ABX0JIQ4_9BACL</name>
<protein>
    <submittedName>
        <fullName evidence="3">DUF4097 family beta strand repeat protein</fullName>
    </submittedName>
</protein>
<evidence type="ECO:0000313" key="4">
    <source>
        <dbReference type="Proteomes" id="UP001165962"/>
    </source>
</evidence>
<dbReference type="EMBL" id="JAAOIW010000032">
    <property type="protein sequence ID" value="NHN35350.1"/>
    <property type="molecule type" value="Genomic_DNA"/>
</dbReference>
<feature type="domain" description="DUF4097" evidence="2">
    <location>
        <begin position="129"/>
        <end position="324"/>
    </location>
</feature>
<dbReference type="Pfam" id="PF13349">
    <property type="entry name" value="DUF4097"/>
    <property type="match status" value="1"/>
</dbReference>
<dbReference type="Proteomes" id="UP001165962">
    <property type="component" value="Unassembled WGS sequence"/>
</dbReference>
<dbReference type="PANTHER" id="PTHR34094:SF1">
    <property type="entry name" value="PROTEIN FAM185A"/>
    <property type="match status" value="1"/>
</dbReference>
<keyword evidence="4" id="KW-1185">Reference proteome</keyword>
<feature type="transmembrane region" description="Helical" evidence="1">
    <location>
        <begin position="29"/>
        <end position="51"/>
    </location>
</feature>